<proteinExistence type="predicted"/>
<dbReference type="RefSeq" id="WP_237855323.1">
    <property type="nucleotide sequence ID" value="NZ_JAKLWS010000023.1"/>
</dbReference>
<dbReference type="InterPro" id="IPR014710">
    <property type="entry name" value="RmlC-like_jellyroll"/>
</dbReference>
<keyword evidence="3" id="KW-1185">Reference proteome</keyword>
<gene>
    <name evidence="2" type="ORF">L6773_15420</name>
</gene>
<dbReference type="Pfam" id="PF19480">
    <property type="entry name" value="DUF6016"/>
    <property type="match status" value="1"/>
</dbReference>
<dbReference type="CDD" id="cd07005">
    <property type="entry name" value="cupin_WbuC-like"/>
    <property type="match status" value="1"/>
</dbReference>
<protein>
    <submittedName>
        <fullName evidence="2">WbuC family cupin fold metalloprotein</fullName>
    </submittedName>
</protein>
<organism evidence="2 3">
    <name type="scientific">Rhodohalobacter sulfatireducens</name>
    <dbReference type="NCBI Taxonomy" id="2911366"/>
    <lineage>
        <taxon>Bacteria</taxon>
        <taxon>Pseudomonadati</taxon>
        <taxon>Balneolota</taxon>
        <taxon>Balneolia</taxon>
        <taxon>Balneolales</taxon>
        <taxon>Balneolaceae</taxon>
        <taxon>Rhodohalobacter</taxon>
    </lineage>
</organism>
<name>A0ABS9KGJ3_9BACT</name>
<feature type="domain" description="Cupin fold metalloprotein WbuC cupin" evidence="1">
    <location>
        <begin position="17"/>
        <end position="96"/>
    </location>
</feature>
<reference evidence="2" key="2">
    <citation type="submission" date="2024-05" db="EMBL/GenBank/DDBJ databases">
        <title>Rhodohalobacter halophilus gen. nov., sp. nov., a moderately halophilic member of the family Balneolaceae.</title>
        <authorList>
            <person name="Xia J."/>
        </authorList>
    </citation>
    <scope>NUCLEOTIDE SEQUENCE</scope>
    <source>
        <strain evidence="2">WB101</strain>
    </source>
</reference>
<sequence length="163" mass="18984">MSKLAFDNVSGDLFQLSEEMIESGLRESRKSDRKRIILPIHREQDAKVQRMINFLQPGTYIRPHKHPLDHASESLVIIQGSIRFYTFDEDGSLMTIHKVNSKPLPGVVDIEPRVWHSFIVLEDDTILFECKKGPYDAETDKYFADWSPKEGSEKVKEWMENFN</sequence>
<dbReference type="Proteomes" id="UP001165366">
    <property type="component" value="Unassembled WGS sequence"/>
</dbReference>
<evidence type="ECO:0000313" key="2">
    <source>
        <dbReference type="EMBL" id="MCG2589966.1"/>
    </source>
</evidence>
<dbReference type="SUPFAM" id="SSF51182">
    <property type="entry name" value="RmlC-like cupins"/>
    <property type="match status" value="1"/>
</dbReference>
<dbReference type="EMBL" id="JAKLWS010000023">
    <property type="protein sequence ID" value="MCG2589966.1"/>
    <property type="molecule type" value="Genomic_DNA"/>
</dbReference>
<dbReference type="Gene3D" id="2.60.120.10">
    <property type="entry name" value="Jelly Rolls"/>
    <property type="match status" value="1"/>
</dbReference>
<accession>A0ABS9KGJ3</accession>
<reference evidence="2" key="1">
    <citation type="submission" date="2022-01" db="EMBL/GenBank/DDBJ databases">
        <authorList>
            <person name="Wang Y."/>
        </authorList>
    </citation>
    <scope>NUCLEOTIDE SEQUENCE</scope>
    <source>
        <strain evidence="2">WB101</strain>
    </source>
</reference>
<dbReference type="InterPro" id="IPR046058">
    <property type="entry name" value="WbuC_cupin"/>
</dbReference>
<dbReference type="NCBIfam" id="TIGR04366">
    <property type="entry name" value="cupin_WbuC"/>
    <property type="match status" value="1"/>
</dbReference>
<comment type="caution">
    <text evidence="2">The sequence shown here is derived from an EMBL/GenBank/DDBJ whole genome shotgun (WGS) entry which is preliminary data.</text>
</comment>
<dbReference type="InterPro" id="IPR027565">
    <property type="entry name" value="Cupin_WbuC"/>
</dbReference>
<evidence type="ECO:0000313" key="3">
    <source>
        <dbReference type="Proteomes" id="UP001165366"/>
    </source>
</evidence>
<dbReference type="InterPro" id="IPR011051">
    <property type="entry name" value="RmlC_Cupin_sf"/>
</dbReference>
<evidence type="ECO:0000259" key="1">
    <source>
        <dbReference type="Pfam" id="PF19480"/>
    </source>
</evidence>